<sequence length="182" mass="20987">MSNIFIFHGVGGHPKENWFPWLKEELEKLSHQVFIPQFPTPKNQTLNNWLMVLEQYSNQITPDTILIGHSLGVPFCLNVLERYKVKAAFLVAGFVGEIHHAFDENMKTFAQKEFAWKTIKNNCDHFKIYNSDNDPYIKLDKPQRIADALGEKITLVKNAGHFNKTAGYITFDLLLNDIKPLL</sequence>
<dbReference type="PANTHER" id="PTHR15394">
    <property type="entry name" value="SERINE HYDROLASE RBBP9"/>
    <property type="match status" value="1"/>
</dbReference>
<dbReference type="InterPro" id="IPR029058">
    <property type="entry name" value="AB_hydrolase_fold"/>
</dbReference>
<name>A0A1G2BDM1_9BACT</name>
<evidence type="ECO:0000313" key="2">
    <source>
        <dbReference type="Proteomes" id="UP000176420"/>
    </source>
</evidence>
<protein>
    <recommendedName>
        <fullName evidence="3">Alpha/beta hydrolase</fullName>
    </recommendedName>
</protein>
<gene>
    <name evidence="1" type="ORF">A2319_02960</name>
</gene>
<dbReference type="GO" id="GO:0016787">
    <property type="term" value="F:hydrolase activity"/>
    <property type="evidence" value="ECO:0007669"/>
    <property type="project" value="InterPro"/>
</dbReference>
<dbReference type="EMBL" id="MHKI01000017">
    <property type="protein sequence ID" value="OGY86669.1"/>
    <property type="molecule type" value="Genomic_DNA"/>
</dbReference>
<dbReference type="Gene3D" id="3.40.50.1820">
    <property type="entry name" value="alpha/beta hydrolase"/>
    <property type="match status" value="1"/>
</dbReference>
<dbReference type="InterPro" id="IPR010662">
    <property type="entry name" value="RBBP9/YdeN"/>
</dbReference>
<dbReference type="Pfam" id="PF06821">
    <property type="entry name" value="Ser_hydrolase"/>
    <property type="match status" value="1"/>
</dbReference>
<dbReference type="Proteomes" id="UP000176420">
    <property type="component" value="Unassembled WGS sequence"/>
</dbReference>
<proteinExistence type="predicted"/>
<comment type="caution">
    <text evidence="1">The sequence shown here is derived from an EMBL/GenBank/DDBJ whole genome shotgun (WGS) entry which is preliminary data.</text>
</comment>
<evidence type="ECO:0000313" key="1">
    <source>
        <dbReference type="EMBL" id="OGY86669.1"/>
    </source>
</evidence>
<reference evidence="1 2" key="1">
    <citation type="journal article" date="2016" name="Nat. Commun.">
        <title>Thousands of microbial genomes shed light on interconnected biogeochemical processes in an aquifer system.</title>
        <authorList>
            <person name="Anantharaman K."/>
            <person name="Brown C.T."/>
            <person name="Hug L.A."/>
            <person name="Sharon I."/>
            <person name="Castelle C.J."/>
            <person name="Probst A.J."/>
            <person name="Thomas B.C."/>
            <person name="Singh A."/>
            <person name="Wilkins M.J."/>
            <person name="Karaoz U."/>
            <person name="Brodie E.L."/>
            <person name="Williams K.H."/>
            <person name="Hubbard S.S."/>
            <person name="Banfield J.F."/>
        </authorList>
    </citation>
    <scope>NUCLEOTIDE SEQUENCE [LARGE SCALE GENOMIC DNA]</scope>
</reference>
<dbReference type="SUPFAM" id="SSF53474">
    <property type="entry name" value="alpha/beta-Hydrolases"/>
    <property type="match status" value="1"/>
</dbReference>
<dbReference type="PANTHER" id="PTHR15394:SF3">
    <property type="entry name" value="SERINE HYDROLASE RBBP9"/>
    <property type="match status" value="1"/>
</dbReference>
<dbReference type="AlphaFoldDB" id="A0A1G2BDM1"/>
<organism evidence="1 2">
    <name type="scientific">Candidatus Kerfeldbacteria bacterium RIFOXYB2_FULL_38_14</name>
    <dbReference type="NCBI Taxonomy" id="1798547"/>
    <lineage>
        <taxon>Bacteria</taxon>
        <taxon>Candidatus Kerfeldiibacteriota</taxon>
    </lineage>
</organism>
<accession>A0A1G2BDM1</accession>
<evidence type="ECO:0008006" key="3">
    <source>
        <dbReference type="Google" id="ProtNLM"/>
    </source>
</evidence>